<keyword evidence="5" id="KW-0406">Ion transport</keyword>
<comment type="caution">
    <text evidence="10">The sequence shown here is derived from an EMBL/GenBank/DDBJ whole genome shotgun (WGS) entry which is preliminary data.</text>
</comment>
<comment type="subcellular location">
    <subcellularLocation>
        <location evidence="1">Membrane</location>
        <topology evidence="1">Multi-pass membrane protein</topology>
    </subcellularLocation>
</comment>
<reference evidence="10 11" key="1">
    <citation type="submission" date="2019-10" db="EMBL/GenBank/DDBJ databases">
        <title>Whole genome shotgun sequence of Streptomyces angustmyceticus NBRC 3934.</title>
        <authorList>
            <person name="Hosoyama A."/>
            <person name="Ichikawa N."/>
            <person name="Kimura A."/>
            <person name="Kitahashi Y."/>
            <person name="Komaki H."/>
            <person name="Uohara A."/>
        </authorList>
    </citation>
    <scope>NUCLEOTIDE SEQUENCE [LARGE SCALE GENOMIC DNA]</scope>
    <source>
        <strain evidence="10 11">NBRC 3934</strain>
    </source>
</reference>
<dbReference type="InterPro" id="IPR013099">
    <property type="entry name" value="K_chnl_dom"/>
</dbReference>
<name>A0A5J4LMF3_9ACTN</name>
<keyword evidence="6 8" id="KW-0472">Membrane</keyword>
<protein>
    <recommendedName>
        <fullName evidence="9">Potassium channel domain-containing protein</fullName>
    </recommendedName>
</protein>
<evidence type="ECO:0000256" key="3">
    <source>
        <dbReference type="ARBA" id="ARBA00022692"/>
    </source>
</evidence>
<dbReference type="Gene3D" id="1.10.287.70">
    <property type="match status" value="1"/>
</dbReference>
<dbReference type="Proteomes" id="UP000325598">
    <property type="component" value="Unassembled WGS sequence"/>
</dbReference>
<dbReference type="PANTHER" id="PTHR11537">
    <property type="entry name" value="VOLTAGE-GATED POTASSIUM CHANNEL"/>
    <property type="match status" value="1"/>
</dbReference>
<keyword evidence="2" id="KW-0813">Transport</keyword>
<keyword evidence="7" id="KW-0407">Ion channel</keyword>
<evidence type="ECO:0000313" key="11">
    <source>
        <dbReference type="Proteomes" id="UP000325598"/>
    </source>
</evidence>
<accession>A0A5J4LMF3</accession>
<evidence type="ECO:0000313" key="10">
    <source>
        <dbReference type="EMBL" id="GES33694.1"/>
    </source>
</evidence>
<organism evidence="10 11">
    <name type="scientific">Streptomyces angustmyceticus</name>
    <dbReference type="NCBI Taxonomy" id="285578"/>
    <lineage>
        <taxon>Bacteria</taxon>
        <taxon>Bacillati</taxon>
        <taxon>Actinomycetota</taxon>
        <taxon>Actinomycetes</taxon>
        <taxon>Kitasatosporales</taxon>
        <taxon>Streptomycetaceae</taxon>
        <taxon>Streptomyces</taxon>
    </lineage>
</organism>
<dbReference type="PANTHER" id="PTHR11537:SF254">
    <property type="entry name" value="POTASSIUM VOLTAGE-GATED CHANNEL PROTEIN SHAB"/>
    <property type="match status" value="1"/>
</dbReference>
<keyword evidence="4 8" id="KW-1133">Transmembrane helix</keyword>
<dbReference type="GO" id="GO:0001508">
    <property type="term" value="P:action potential"/>
    <property type="evidence" value="ECO:0007669"/>
    <property type="project" value="TreeGrafter"/>
</dbReference>
<feature type="domain" description="Potassium channel" evidence="9">
    <location>
        <begin position="130"/>
        <end position="203"/>
    </location>
</feature>
<dbReference type="SUPFAM" id="SSF81324">
    <property type="entry name" value="Voltage-gated potassium channels"/>
    <property type="match status" value="1"/>
</dbReference>
<proteinExistence type="predicted"/>
<dbReference type="GO" id="GO:0005249">
    <property type="term" value="F:voltage-gated potassium channel activity"/>
    <property type="evidence" value="ECO:0007669"/>
    <property type="project" value="InterPro"/>
</dbReference>
<gene>
    <name evidence="10" type="ORF">San01_61820</name>
</gene>
<evidence type="ECO:0000259" key="9">
    <source>
        <dbReference type="Pfam" id="PF07885"/>
    </source>
</evidence>
<feature type="transmembrane region" description="Helical" evidence="8">
    <location>
        <begin position="117"/>
        <end position="137"/>
    </location>
</feature>
<evidence type="ECO:0000256" key="2">
    <source>
        <dbReference type="ARBA" id="ARBA00022448"/>
    </source>
</evidence>
<dbReference type="AlphaFoldDB" id="A0A5J4LMF3"/>
<evidence type="ECO:0000256" key="1">
    <source>
        <dbReference type="ARBA" id="ARBA00004141"/>
    </source>
</evidence>
<evidence type="ECO:0000256" key="6">
    <source>
        <dbReference type="ARBA" id="ARBA00023136"/>
    </source>
</evidence>
<evidence type="ECO:0000256" key="4">
    <source>
        <dbReference type="ARBA" id="ARBA00022989"/>
    </source>
</evidence>
<evidence type="ECO:0000256" key="7">
    <source>
        <dbReference type="ARBA" id="ARBA00023303"/>
    </source>
</evidence>
<dbReference type="GO" id="GO:0008076">
    <property type="term" value="C:voltage-gated potassium channel complex"/>
    <property type="evidence" value="ECO:0007669"/>
    <property type="project" value="InterPro"/>
</dbReference>
<feature type="transmembrane region" description="Helical" evidence="8">
    <location>
        <begin position="179"/>
        <end position="204"/>
    </location>
</feature>
<evidence type="ECO:0000256" key="8">
    <source>
        <dbReference type="SAM" id="Phobius"/>
    </source>
</evidence>
<dbReference type="Pfam" id="PF07885">
    <property type="entry name" value="Ion_trans_2"/>
    <property type="match status" value="1"/>
</dbReference>
<sequence>MDREQRLWDWEQTAQPYLLAASLLFLTSYSVRVLVPGLSPGWKVWWELVTLVTWGFFVIEYLARLAFSNDRRHFLRTRWLDLIVTVLPLLRPLRIVDMHERMQRRRDHPRLVLEARVMAYTGLTSLLLGFAASLAVYHDERLAPGANIHTFGDAVWWACSTLTTTGYGDATPVTSRGRVVAVALMFVGVALVGAVVGSFSSWLLRRFRQDGESG</sequence>
<keyword evidence="11" id="KW-1185">Reference proteome</keyword>
<dbReference type="GeneID" id="96755025"/>
<keyword evidence="3 8" id="KW-0812">Transmembrane</keyword>
<dbReference type="EMBL" id="BLAG01000021">
    <property type="protein sequence ID" value="GES33694.1"/>
    <property type="molecule type" value="Genomic_DNA"/>
</dbReference>
<dbReference type="InterPro" id="IPR028325">
    <property type="entry name" value="VG_K_chnl"/>
</dbReference>
<feature type="transmembrane region" description="Helical" evidence="8">
    <location>
        <begin position="44"/>
        <end position="67"/>
    </location>
</feature>
<dbReference type="RefSeq" id="WP_167392830.1">
    <property type="nucleotide sequence ID" value="NZ_BLAG01000021.1"/>
</dbReference>
<feature type="transmembrane region" description="Helical" evidence="8">
    <location>
        <begin position="17"/>
        <end position="35"/>
    </location>
</feature>
<evidence type="ECO:0000256" key="5">
    <source>
        <dbReference type="ARBA" id="ARBA00023065"/>
    </source>
</evidence>